<proteinExistence type="predicted"/>
<dbReference type="Gene3D" id="2.40.50.140">
    <property type="entry name" value="Nucleic acid-binding proteins"/>
    <property type="match status" value="1"/>
</dbReference>
<protein>
    <submittedName>
        <fullName evidence="2">Uncharacterized protein isoform X3</fullName>
    </submittedName>
</protein>
<name>A0ABM4UM24_COFAR</name>
<evidence type="ECO:0000313" key="1">
    <source>
        <dbReference type="Proteomes" id="UP001652660"/>
    </source>
</evidence>
<accession>A0ABM4UM24</accession>
<dbReference type="RefSeq" id="XP_071908340.1">
    <property type="nucleotide sequence ID" value="XM_072052239.1"/>
</dbReference>
<organism evidence="1 2">
    <name type="scientific">Coffea arabica</name>
    <name type="common">Arabian coffee</name>
    <dbReference type="NCBI Taxonomy" id="13443"/>
    <lineage>
        <taxon>Eukaryota</taxon>
        <taxon>Viridiplantae</taxon>
        <taxon>Streptophyta</taxon>
        <taxon>Embryophyta</taxon>
        <taxon>Tracheophyta</taxon>
        <taxon>Spermatophyta</taxon>
        <taxon>Magnoliopsida</taxon>
        <taxon>eudicotyledons</taxon>
        <taxon>Gunneridae</taxon>
        <taxon>Pentapetalae</taxon>
        <taxon>asterids</taxon>
        <taxon>lamiids</taxon>
        <taxon>Gentianales</taxon>
        <taxon>Rubiaceae</taxon>
        <taxon>Ixoroideae</taxon>
        <taxon>Gardenieae complex</taxon>
        <taxon>Bertiereae - Coffeeae clade</taxon>
        <taxon>Coffeeae</taxon>
        <taxon>Coffea</taxon>
    </lineage>
</organism>
<keyword evidence="1" id="KW-1185">Reference proteome</keyword>
<dbReference type="SUPFAM" id="SSF50249">
    <property type="entry name" value="Nucleic acid-binding proteins"/>
    <property type="match status" value="1"/>
</dbReference>
<dbReference type="Proteomes" id="UP001652660">
    <property type="component" value="Chromosome 6c"/>
</dbReference>
<dbReference type="GeneID" id="140008313"/>
<sequence>MASPCEICTSLNMLSRVFMHRKEDRFCCLRAAAYFSCCGKRFFLSTGCCLFFLLRQKFCCLRTAAYFSCCGKRFFLSASCCLFSLLRQKVLLAAICCLFFLLQQKNTMATILPTNDVEVGMEKWTAKVTVQEKQQVTSSLSTPIKKQKFIFIDSEGSKVEGIVFNADIPIMSSRIEVYKKYLISNAQVKKIPDDFKTTEIAKQWIITSRTIIEEIVDEEDVIAANFTYTTFKDLA</sequence>
<gene>
    <name evidence="2" type="primary">LOC140008313</name>
</gene>
<dbReference type="InterPro" id="IPR012340">
    <property type="entry name" value="NA-bd_OB-fold"/>
</dbReference>
<reference evidence="2" key="1">
    <citation type="submission" date="2025-08" db="UniProtKB">
        <authorList>
            <consortium name="RefSeq"/>
        </authorList>
    </citation>
    <scope>IDENTIFICATION</scope>
    <source>
        <tissue evidence="2">Leaves</tissue>
    </source>
</reference>
<evidence type="ECO:0000313" key="2">
    <source>
        <dbReference type="RefSeq" id="XP_071908340.1"/>
    </source>
</evidence>